<dbReference type="Proteomes" id="UP000095283">
    <property type="component" value="Unplaced"/>
</dbReference>
<protein>
    <submittedName>
        <fullName evidence="2">Uncharacterized protein</fullName>
    </submittedName>
</protein>
<sequence>MILTTSICSNMLIRNCTFNEA</sequence>
<evidence type="ECO:0000313" key="2">
    <source>
        <dbReference type="WBParaSite" id="Hba_04167"/>
    </source>
</evidence>
<dbReference type="WBParaSite" id="Hba_04167">
    <property type="protein sequence ID" value="Hba_04167"/>
    <property type="gene ID" value="Hba_04167"/>
</dbReference>
<proteinExistence type="predicted"/>
<organism evidence="1 2">
    <name type="scientific">Heterorhabditis bacteriophora</name>
    <name type="common">Entomopathogenic nematode worm</name>
    <dbReference type="NCBI Taxonomy" id="37862"/>
    <lineage>
        <taxon>Eukaryota</taxon>
        <taxon>Metazoa</taxon>
        <taxon>Ecdysozoa</taxon>
        <taxon>Nematoda</taxon>
        <taxon>Chromadorea</taxon>
        <taxon>Rhabditida</taxon>
        <taxon>Rhabditina</taxon>
        <taxon>Rhabditomorpha</taxon>
        <taxon>Strongyloidea</taxon>
        <taxon>Heterorhabditidae</taxon>
        <taxon>Heterorhabditis</taxon>
    </lineage>
</organism>
<reference evidence="2" key="1">
    <citation type="submission" date="2016-11" db="UniProtKB">
        <authorList>
            <consortium name="WormBaseParasite"/>
        </authorList>
    </citation>
    <scope>IDENTIFICATION</scope>
</reference>
<accession>A0A1I7WGQ1</accession>
<name>A0A1I7WGQ1_HETBA</name>
<keyword evidence="1" id="KW-1185">Reference proteome</keyword>
<evidence type="ECO:0000313" key="1">
    <source>
        <dbReference type="Proteomes" id="UP000095283"/>
    </source>
</evidence>
<dbReference type="AlphaFoldDB" id="A0A1I7WGQ1"/>